<dbReference type="EMBL" id="NPDV01000022">
    <property type="protein sequence ID" value="PJZ51610.1"/>
    <property type="molecule type" value="Genomic_DNA"/>
</dbReference>
<gene>
    <name evidence="2" type="ORF">CH376_10785</name>
    <name evidence="1" type="ORF">CH380_19380</name>
</gene>
<evidence type="ECO:0000313" key="2">
    <source>
        <dbReference type="EMBL" id="PJZ61881.1"/>
    </source>
</evidence>
<evidence type="ECO:0000313" key="3">
    <source>
        <dbReference type="Proteomes" id="UP000232149"/>
    </source>
</evidence>
<dbReference type="Proteomes" id="UP000232149">
    <property type="component" value="Unassembled WGS sequence"/>
</dbReference>
<name>A0A2M9YJC5_9LEPT</name>
<evidence type="ECO:0000313" key="4">
    <source>
        <dbReference type="Proteomes" id="UP000232188"/>
    </source>
</evidence>
<accession>A0A2M9YJC5</accession>
<organism evidence="1 4">
    <name type="scientific">Leptospira adleri</name>
    <dbReference type="NCBI Taxonomy" id="2023186"/>
    <lineage>
        <taxon>Bacteria</taxon>
        <taxon>Pseudomonadati</taxon>
        <taxon>Spirochaetota</taxon>
        <taxon>Spirochaetia</taxon>
        <taxon>Leptospirales</taxon>
        <taxon>Leptospiraceae</taxon>
        <taxon>Leptospira</taxon>
    </lineage>
</organism>
<comment type="caution">
    <text evidence="1">The sequence shown here is derived from an EMBL/GenBank/DDBJ whole genome shotgun (WGS) entry which is preliminary data.</text>
</comment>
<proteinExistence type="predicted"/>
<reference evidence="3 4" key="1">
    <citation type="submission" date="2017-07" db="EMBL/GenBank/DDBJ databases">
        <title>Leptospira spp. isolated from tropical soils.</title>
        <authorList>
            <person name="Thibeaux R."/>
            <person name="Iraola G."/>
            <person name="Ferres I."/>
            <person name="Bierque E."/>
            <person name="Girault D."/>
            <person name="Soupe-Gilbert M.-E."/>
            <person name="Picardeau M."/>
            <person name="Goarant C."/>
        </authorList>
    </citation>
    <scope>NUCLEOTIDE SEQUENCE [LARGE SCALE GENOMIC DNA]</scope>
    <source>
        <strain evidence="1 4">FH2-B-C1</strain>
        <strain evidence="2 3">FH2-B-D1</strain>
    </source>
</reference>
<protein>
    <submittedName>
        <fullName evidence="1">Uncharacterized protein</fullName>
    </submittedName>
</protein>
<dbReference type="EMBL" id="NPDU01000024">
    <property type="protein sequence ID" value="PJZ61881.1"/>
    <property type="molecule type" value="Genomic_DNA"/>
</dbReference>
<dbReference type="Proteomes" id="UP000232188">
    <property type="component" value="Unassembled WGS sequence"/>
</dbReference>
<dbReference type="AlphaFoldDB" id="A0A2M9YJC5"/>
<evidence type="ECO:0000313" key="1">
    <source>
        <dbReference type="EMBL" id="PJZ51610.1"/>
    </source>
</evidence>
<keyword evidence="3" id="KW-1185">Reference proteome</keyword>
<sequence length="94" mass="11156">MKSFKGKVSFQNAGGRDNVRLRRAYERMVKEFGKELIHTVRRCDVCEATKELWMFPVKWKQKFFLNICRHCESKRIKLSIKKNGIKHNGGRKAK</sequence>